<dbReference type="Proteomes" id="UP000314294">
    <property type="component" value="Unassembled WGS sequence"/>
</dbReference>
<dbReference type="GO" id="GO:0008195">
    <property type="term" value="F:phosphatidate phosphatase activity"/>
    <property type="evidence" value="ECO:0007669"/>
    <property type="project" value="TreeGrafter"/>
</dbReference>
<dbReference type="InterPro" id="IPR043216">
    <property type="entry name" value="PAP-like"/>
</dbReference>
<gene>
    <name evidence="8" type="primary">Plppr4_1</name>
    <name evidence="8" type="ORF">EYF80_053548</name>
</gene>
<evidence type="ECO:0000256" key="2">
    <source>
        <dbReference type="ARBA" id="ARBA00008816"/>
    </source>
</evidence>
<dbReference type="OrthoDB" id="8907274at2759"/>
<reference evidence="8 9" key="1">
    <citation type="submission" date="2019-03" db="EMBL/GenBank/DDBJ databases">
        <title>First draft genome of Liparis tanakae, snailfish: a comprehensive survey of snailfish specific genes.</title>
        <authorList>
            <person name="Kim W."/>
            <person name="Song I."/>
            <person name="Jeong J.-H."/>
            <person name="Kim D."/>
            <person name="Kim S."/>
            <person name="Ryu S."/>
            <person name="Song J.Y."/>
            <person name="Lee S.K."/>
        </authorList>
    </citation>
    <scope>NUCLEOTIDE SEQUENCE [LARGE SCALE GENOMIC DNA]</scope>
    <source>
        <tissue evidence="8">Muscle</tissue>
    </source>
</reference>
<dbReference type="GO" id="GO:0007409">
    <property type="term" value="P:axonogenesis"/>
    <property type="evidence" value="ECO:0007669"/>
    <property type="project" value="TreeGrafter"/>
</dbReference>
<feature type="domain" description="Phosphatidic acid phosphatase type 2/haloperoxidase" evidence="7">
    <location>
        <begin position="115"/>
        <end position="205"/>
    </location>
</feature>
<evidence type="ECO:0000256" key="5">
    <source>
        <dbReference type="ARBA" id="ARBA00023136"/>
    </source>
</evidence>
<dbReference type="GO" id="GO:0007165">
    <property type="term" value="P:signal transduction"/>
    <property type="evidence" value="ECO:0007669"/>
    <property type="project" value="TreeGrafter"/>
</dbReference>
<dbReference type="SUPFAM" id="SSF48317">
    <property type="entry name" value="Acid phosphatase/Vanadium-dependent haloperoxidase"/>
    <property type="match status" value="1"/>
</dbReference>
<keyword evidence="4 6" id="KW-1133">Transmembrane helix</keyword>
<evidence type="ECO:0000256" key="6">
    <source>
        <dbReference type="SAM" id="Phobius"/>
    </source>
</evidence>
<evidence type="ECO:0000256" key="1">
    <source>
        <dbReference type="ARBA" id="ARBA00004141"/>
    </source>
</evidence>
<dbReference type="Pfam" id="PF01569">
    <property type="entry name" value="PAP2"/>
    <property type="match status" value="1"/>
</dbReference>
<evidence type="ECO:0000259" key="7">
    <source>
        <dbReference type="Pfam" id="PF01569"/>
    </source>
</evidence>
<dbReference type="InterPro" id="IPR036938">
    <property type="entry name" value="PAP2/HPO_sf"/>
</dbReference>
<proteinExistence type="inferred from homology"/>
<evidence type="ECO:0000256" key="4">
    <source>
        <dbReference type="ARBA" id="ARBA00022989"/>
    </source>
</evidence>
<dbReference type="AlphaFoldDB" id="A0A4Z2F697"/>
<evidence type="ECO:0000313" key="9">
    <source>
        <dbReference type="Proteomes" id="UP000314294"/>
    </source>
</evidence>
<comment type="similarity">
    <text evidence="2">Belongs to the PA-phosphatase related phosphoesterase family.</text>
</comment>
<organism evidence="8 9">
    <name type="scientific">Liparis tanakae</name>
    <name type="common">Tanaka's snailfish</name>
    <dbReference type="NCBI Taxonomy" id="230148"/>
    <lineage>
        <taxon>Eukaryota</taxon>
        <taxon>Metazoa</taxon>
        <taxon>Chordata</taxon>
        <taxon>Craniata</taxon>
        <taxon>Vertebrata</taxon>
        <taxon>Euteleostomi</taxon>
        <taxon>Actinopterygii</taxon>
        <taxon>Neopterygii</taxon>
        <taxon>Teleostei</taxon>
        <taxon>Neoteleostei</taxon>
        <taxon>Acanthomorphata</taxon>
        <taxon>Eupercaria</taxon>
        <taxon>Perciformes</taxon>
        <taxon>Cottioidei</taxon>
        <taxon>Cottales</taxon>
        <taxon>Liparidae</taxon>
        <taxon>Liparis</taxon>
    </lineage>
</organism>
<dbReference type="PANTHER" id="PTHR10165">
    <property type="entry name" value="LIPID PHOSPHATE PHOSPHATASE"/>
    <property type="match status" value="1"/>
</dbReference>
<dbReference type="GO" id="GO:0046839">
    <property type="term" value="P:phospholipid dephosphorylation"/>
    <property type="evidence" value="ECO:0007669"/>
    <property type="project" value="TreeGrafter"/>
</dbReference>
<feature type="transmembrane region" description="Helical" evidence="6">
    <location>
        <begin position="50"/>
        <end position="75"/>
    </location>
</feature>
<dbReference type="GO" id="GO:0006644">
    <property type="term" value="P:phospholipid metabolic process"/>
    <property type="evidence" value="ECO:0007669"/>
    <property type="project" value="InterPro"/>
</dbReference>
<evidence type="ECO:0000256" key="3">
    <source>
        <dbReference type="ARBA" id="ARBA00022692"/>
    </source>
</evidence>
<evidence type="ECO:0000313" key="8">
    <source>
        <dbReference type="EMBL" id="TNN36291.1"/>
    </source>
</evidence>
<protein>
    <submittedName>
        <fullName evidence="8">Phospholipid phosphatase-related protein type 4</fullName>
    </submittedName>
</protein>
<sequence>MRLDPLPILVSSVVSLYLLEVTEVFRPSPSGFVCHDRSLSLPYVEPHREVVPLLVLLSLAFAGPAVTIMIGEAILFCCVSRRRSGGGGGAEANINAAGCNFNSFIRRAVRFVGVHAFGLCATALVTDVLQLATGAPTPFFLTVCKPDYAARNLSCEQNPYVMEDVCSGADAAAITQGRKSFPSQHATLASFAAVYVSSWPRPRLAPPTLSPAHPYDTEEDGAAQISVTHLSSSCVGLSSLSSQECGALCSRVKMRVPCDEGSSDEGSP</sequence>
<keyword evidence="5 6" id="KW-0472">Membrane</keyword>
<dbReference type="EMBL" id="SRLO01001636">
    <property type="protein sequence ID" value="TNN36291.1"/>
    <property type="molecule type" value="Genomic_DNA"/>
</dbReference>
<dbReference type="GO" id="GO:0005886">
    <property type="term" value="C:plasma membrane"/>
    <property type="evidence" value="ECO:0007669"/>
    <property type="project" value="TreeGrafter"/>
</dbReference>
<keyword evidence="9" id="KW-1185">Reference proteome</keyword>
<keyword evidence="3 6" id="KW-0812">Transmembrane</keyword>
<name>A0A4Z2F697_9TELE</name>
<comment type="caution">
    <text evidence="8">The sequence shown here is derived from an EMBL/GenBank/DDBJ whole genome shotgun (WGS) entry which is preliminary data.</text>
</comment>
<dbReference type="PANTHER" id="PTHR10165:SF13">
    <property type="entry name" value="PHOSPHOLIPID PHOSPHATASE-RELATED PROTEIN TYPE 4"/>
    <property type="match status" value="1"/>
</dbReference>
<comment type="subcellular location">
    <subcellularLocation>
        <location evidence="1">Membrane</location>
        <topology evidence="1">Multi-pass membrane protein</topology>
    </subcellularLocation>
</comment>
<accession>A0A4Z2F697</accession>
<dbReference type="InterPro" id="IPR000326">
    <property type="entry name" value="PAP2/HPO"/>
</dbReference>
<dbReference type="Gene3D" id="1.20.144.10">
    <property type="entry name" value="Phosphatidic acid phosphatase type 2/haloperoxidase"/>
    <property type="match status" value="1"/>
</dbReference>